<sequence length="339" mass="39135">MHLIDILAELAKAKFDEEKKREKKRDQQQQQKKVTMLHDTNPITELEPMTVSKHKRSTRKINKRLAMDFFDVQNVACKYIGHPQEISDHHDYHEDDDEEEEIKKAIPRRKKMKIKKVDDEFDEDYDQIKEKKKKNNFKKNTKVIDFGPFTPPPGLPMEFKNRILIEAESKGGLEIGEEILVIQKALMKTDIESQQNRFSIPMKQMLHEFLDPQEKIFLETRNARMKCNTMEVRIFEPSGKVEKVKFSRWEMTKETGNSSISLVLKGNWQLVVACNHLQPHDIVQLWAVRVGGELCFAFVVLSKQEEDYNNVITNSCDGGDQGVGDGDGEASTSGVAQSI</sequence>
<feature type="region of interest" description="Disordered" evidence="6">
    <location>
        <begin position="16"/>
        <end position="37"/>
    </location>
</feature>
<evidence type="ECO:0000313" key="8">
    <source>
        <dbReference type="Proteomes" id="UP001630127"/>
    </source>
</evidence>
<dbReference type="SUPFAM" id="SSF101936">
    <property type="entry name" value="DNA-binding pseudobarrel domain"/>
    <property type="match status" value="1"/>
</dbReference>
<dbReference type="PANTHER" id="PTHR31541:SF25">
    <property type="entry name" value="GAMMA-GLIADIN B"/>
    <property type="match status" value="1"/>
</dbReference>
<reference evidence="7 8" key="1">
    <citation type="submission" date="2024-11" db="EMBL/GenBank/DDBJ databases">
        <title>A near-complete genome assembly of Cinchona calisaya.</title>
        <authorList>
            <person name="Lian D.C."/>
            <person name="Zhao X.W."/>
            <person name="Wei L."/>
        </authorList>
    </citation>
    <scope>NUCLEOTIDE SEQUENCE [LARGE SCALE GENOMIC DNA]</scope>
    <source>
        <tissue evidence="7">Nenye</tissue>
    </source>
</reference>
<name>A0ABD2Z001_9GENT</name>
<comment type="caution">
    <text evidence="7">The sequence shown here is derived from an EMBL/GenBank/DDBJ whole genome shotgun (WGS) entry which is preliminary data.</text>
</comment>
<dbReference type="InterPro" id="IPR003340">
    <property type="entry name" value="B3_DNA-bd"/>
</dbReference>
<dbReference type="EMBL" id="JBJUIK010000011">
    <property type="protein sequence ID" value="KAL3512641.1"/>
    <property type="molecule type" value="Genomic_DNA"/>
</dbReference>
<protein>
    <recommendedName>
        <fullName evidence="9">TF-B3 domain-containing protein</fullName>
    </recommendedName>
</protein>
<dbReference type="PANTHER" id="PTHR31541">
    <property type="entry name" value="B3 DOMAIN PLANT PROTEIN-RELATED"/>
    <property type="match status" value="1"/>
</dbReference>
<dbReference type="Pfam" id="PF03754">
    <property type="entry name" value="At2g31720-like"/>
    <property type="match status" value="1"/>
</dbReference>
<keyword evidence="5" id="KW-0539">Nucleus</keyword>
<evidence type="ECO:0000256" key="6">
    <source>
        <dbReference type="SAM" id="MobiDB-lite"/>
    </source>
</evidence>
<dbReference type="GO" id="GO:0005634">
    <property type="term" value="C:nucleus"/>
    <property type="evidence" value="ECO:0007669"/>
    <property type="project" value="UniProtKB-SubCell"/>
</dbReference>
<evidence type="ECO:0008006" key="9">
    <source>
        <dbReference type="Google" id="ProtNLM"/>
    </source>
</evidence>
<keyword evidence="8" id="KW-1185">Reference proteome</keyword>
<dbReference type="InterPro" id="IPR015300">
    <property type="entry name" value="DNA-bd_pseudobarrel_sf"/>
</dbReference>
<feature type="region of interest" description="Disordered" evidence="6">
    <location>
        <begin position="319"/>
        <end position="339"/>
    </location>
</feature>
<dbReference type="InterPro" id="IPR005508">
    <property type="entry name" value="At2g31720-like"/>
</dbReference>
<evidence type="ECO:0000256" key="1">
    <source>
        <dbReference type="ARBA" id="ARBA00004123"/>
    </source>
</evidence>
<evidence type="ECO:0000256" key="3">
    <source>
        <dbReference type="ARBA" id="ARBA00023125"/>
    </source>
</evidence>
<dbReference type="GO" id="GO:0003677">
    <property type="term" value="F:DNA binding"/>
    <property type="evidence" value="ECO:0007669"/>
    <property type="project" value="UniProtKB-KW"/>
</dbReference>
<evidence type="ECO:0000256" key="4">
    <source>
        <dbReference type="ARBA" id="ARBA00023163"/>
    </source>
</evidence>
<evidence type="ECO:0000256" key="5">
    <source>
        <dbReference type="ARBA" id="ARBA00023242"/>
    </source>
</evidence>
<evidence type="ECO:0000256" key="2">
    <source>
        <dbReference type="ARBA" id="ARBA00023015"/>
    </source>
</evidence>
<proteinExistence type="predicted"/>
<organism evidence="7 8">
    <name type="scientific">Cinchona calisaya</name>
    <dbReference type="NCBI Taxonomy" id="153742"/>
    <lineage>
        <taxon>Eukaryota</taxon>
        <taxon>Viridiplantae</taxon>
        <taxon>Streptophyta</taxon>
        <taxon>Embryophyta</taxon>
        <taxon>Tracheophyta</taxon>
        <taxon>Spermatophyta</taxon>
        <taxon>Magnoliopsida</taxon>
        <taxon>eudicotyledons</taxon>
        <taxon>Gunneridae</taxon>
        <taxon>Pentapetalae</taxon>
        <taxon>asterids</taxon>
        <taxon>lamiids</taxon>
        <taxon>Gentianales</taxon>
        <taxon>Rubiaceae</taxon>
        <taxon>Cinchonoideae</taxon>
        <taxon>Cinchoneae</taxon>
        <taxon>Cinchona</taxon>
    </lineage>
</organism>
<keyword evidence="2" id="KW-0805">Transcription regulation</keyword>
<comment type="subcellular location">
    <subcellularLocation>
        <location evidence="1">Nucleus</location>
    </subcellularLocation>
</comment>
<feature type="compositionally biased region" description="Polar residues" evidence="6">
    <location>
        <begin position="330"/>
        <end position="339"/>
    </location>
</feature>
<dbReference type="CDD" id="cd10017">
    <property type="entry name" value="B3_DNA"/>
    <property type="match status" value="1"/>
</dbReference>
<accession>A0ABD2Z001</accession>
<dbReference type="Gene3D" id="2.40.330.10">
    <property type="entry name" value="DNA-binding pseudobarrel domain"/>
    <property type="match status" value="1"/>
</dbReference>
<evidence type="ECO:0000313" key="7">
    <source>
        <dbReference type="EMBL" id="KAL3512641.1"/>
    </source>
</evidence>
<gene>
    <name evidence="7" type="ORF">ACH5RR_025358</name>
</gene>
<dbReference type="Proteomes" id="UP001630127">
    <property type="component" value="Unassembled WGS sequence"/>
</dbReference>
<feature type="compositionally biased region" description="Basic and acidic residues" evidence="6">
    <location>
        <begin position="16"/>
        <end position="27"/>
    </location>
</feature>
<keyword evidence="4" id="KW-0804">Transcription</keyword>
<keyword evidence="3" id="KW-0238">DNA-binding</keyword>
<dbReference type="AlphaFoldDB" id="A0ABD2Z001"/>